<dbReference type="EMBL" id="KE125239">
    <property type="protein sequence ID" value="EPB69933.1"/>
    <property type="molecule type" value="Genomic_DNA"/>
</dbReference>
<sequence length="126" mass="13699">KQSFGHCIGWGMADKSAFVPVEAVTDRRDDVDVDLDDMLFGKKVRIPVETVVPKPKSLAIYKEDVKGELLLEEGAAYVNMISDSKMADKSAFVPVEAVTDRKGSAEVEADIDAELFGKKSSKCGCI</sequence>
<dbReference type="Proteomes" id="UP000054495">
    <property type="component" value="Unassembled WGS sequence"/>
</dbReference>
<dbReference type="PANTHER" id="PTHR38629:SF1">
    <property type="entry name" value="RNA-BINDING PROTEIN-RELATED"/>
    <property type="match status" value="1"/>
</dbReference>
<dbReference type="PANTHER" id="PTHR38629">
    <property type="entry name" value="PROTEIN CBG12672"/>
    <property type="match status" value="1"/>
</dbReference>
<protein>
    <submittedName>
        <fullName evidence="1">Uncharacterized protein</fullName>
    </submittedName>
</protein>
<accession>A0A0D6LFH6</accession>
<dbReference type="AlphaFoldDB" id="A0A0D6LFH6"/>
<proteinExistence type="predicted"/>
<organism evidence="1 2">
    <name type="scientific">Ancylostoma ceylanicum</name>
    <dbReference type="NCBI Taxonomy" id="53326"/>
    <lineage>
        <taxon>Eukaryota</taxon>
        <taxon>Metazoa</taxon>
        <taxon>Ecdysozoa</taxon>
        <taxon>Nematoda</taxon>
        <taxon>Chromadorea</taxon>
        <taxon>Rhabditida</taxon>
        <taxon>Rhabditina</taxon>
        <taxon>Rhabditomorpha</taxon>
        <taxon>Strongyloidea</taxon>
        <taxon>Ancylostomatidae</taxon>
        <taxon>Ancylostomatinae</taxon>
        <taxon>Ancylostoma</taxon>
    </lineage>
</organism>
<evidence type="ECO:0000313" key="1">
    <source>
        <dbReference type="EMBL" id="EPB69933.1"/>
    </source>
</evidence>
<name>A0A0D6LFH6_9BILA</name>
<gene>
    <name evidence="1" type="ORF">ANCCEY_10959</name>
</gene>
<feature type="non-terminal residue" evidence="1">
    <location>
        <position position="1"/>
    </location>
</feature>
<evidence type="ECO:0000313" key="2">
    <source>
        <dbReference type="Proteomes" id="UP000054495"/>
    </source>
</evidence>
<reference evidence="1 2" key="1">
    <citation type="submission" date="2013-05" db="EMBL/GenBank/DDBJ databases">
        <title>Draft genome of the parasitic nematode Anyclostoma ceylanicum.</title>
        <authorList>
            <person name="Mitreva M."/>
        </authorList>
    </citation>
    <scope>NUCLEOTIDE SEQUENCE [LARGE SCALE GENOMIC DNA]</scope>
</reference>
<keyword evidence="2" id="KW-1185">Reference proteome</keyword>